<reference evidence="1" key="1">
    <citation type="submission" date="2014-09" db="EMBL/GenBank/DDBJ databases">
        <authorList>
            <person name="Magalhaes I.L.F."/>
            <person name="Oliveira U."/>
            <person name="Santos F.R."/>
            <person name="Vidigal T.H.D.A."/>
            <person name="Brescovit A.D."/>
            <person name="Santos A.J."/>
        </authorList>
    </citation>
    <scope>NUCLEOTIDE SEQUENCE</scope>
    <source>
        <tissue evidence="1">Shoot tissue taken approximately 20 cm above the soil surface</tissue>
    </source>
</reference>
<protein>
    <submittedName>
        <fullName evidence="1">Uncharacterized protein</fullName>
    </submittedName>
</protein>
<reference evidence="1" key="2">
    <citation type="journal article" date="2015" name="Data Brief">
        <title>Shoot transcriptome of the giant reed, Arundo donax.</title>
        <authorList>
            <person name="Barrero R.A."/>
            <person name="Guerrero F.D."/>
            <person name="Moolhuijzen P."/>
            <person name="Goolsby J.A."/>
            <person name="Tidwell J."/>
            <person name="Bellgard S.E."/>
            <person name="Bellgard M.I."/>
        </authorList>
    </citation>
    <scope>NUCLEOTIDE SEQUENCE</scope>
    <source>
        <tissue evidence="1">Shoot tissue taken approximately 20 cm above the soil surface</tissue>
    </source>
</reference>
<proteinExistence type="predicted"/>
<sequence>MAVQISYVVMTTGIFKGYPMEIHEEPFMSKLHLFFFMLLLRLGTWYTSKYMCCLSCNQY</sequence>
<organism evidence="1">
    <name type="scientific">Arundo donax</name>
    <name type="common">Giant reed</name>
    <name type="synonym">Donax arundinaceus</name>
    <dbReference type="NCBI Taxonomy" id="35708"/>
    <lineage>
        <taxon>Eukaryota</taxon>
        <taxon>Viridiplantae</taxon>
        <taxon>Streptophyta</taxon>
        <taxon>Embryophyta</taxon>
        <taxon>Tracheophyta</taxon>
        <taxon>Spermatophyta</taxon>
        <taxon>Magnoliopsida</taxon>
        <taxon>Liliopsida</taxon>
        <taxon>Poales</taxon>
        <taxon>Poaceae</taxon>
        <taxon>PACMAD clade</taxon>
        <taxon>Arundinoideae</taxon>
        <taxon>Arundineae</taxon>
        <taxon>Arundo</taxon>
    </lineage>
</organism>
<dbReference type="EMBL" id="GBRH01186643">
    <property type="protein sequence ID" value="JAE11253.1"/>
    <property type="molecule type" value="Transcribed_RNA"/>
</dbReference>
<dbReference type="AlphaFoldDB" id="A0A0A9FSG1"/>
<name>A0A0A9FSG1_ARUDO</name>
<evidence type="ECO:0000313" key="1">
    <source>
        <dbReference type="EMBL" id="JAE11253.1"/>
    </source>
</evidence>
<accession>A0A0A9FSG1</accession>